<proteinExistence type="predicted"/>
<protein>
    <submittedName>
        <fullName evidence="1">Uncharacterized protein</fullName>
    </submittedName>
</protein>
<accession>A0ABS8VMC0</accession>
<dbReference type="EMBL" id="JACEIK010005034">
    <property type="protein sequence ID" value="MCE0480562.1"/>
    <property type="molecule type" value="Genomic_DNA"/>
</dbReference>
<keyword evidence="2" id="KW-1185">Reference proteome</keyword>
<name>A0ABS8VMC0_DATST</name>
<sequence>MAQSDEADLPTPSEILSMRLSTVAEPSQTHGLVDIANYLCPLIFVLDKEKMKNLSEYLFNKGMHVTAR</sequence>
<evidence type="ECO:0000313" key="1">
    <source>
        <dbReference type="EMBL" id="MCE0480562.1"/>
    </source>
</evidence>
<gene>
    <name evidence="1" type="ORF">HAX54_037531</name>
</gene>
<reference evidence="1 2" key="1">
    <citation type="journal article" date="2021" name="BMC Genomics">
        <title>Datura genome reveals duplications of psychoactive alkaloid biosynthetic genes and high mutation rate following tissue culture.</title>
        <authorList>
            <person name="Rajewski A."/>
            <person name="Carter-House D."/>
            <person name="Stajich J."/>
            <person name="Litt A."/>
        </authorList>
    </citation>
    <scope>NUCLEOTIDE SEQUENCE [LARGE SCALE GENOMIC DNA]</scope>
    <source>
        <strain evidence="1">AR-01</strain>
    </source>
</reference>
<comment type="caution">
    <text evidence="1">The sequence shown here is derived from an EMBL/GenBank/DDBJ whole genome shotgun (WGS) entry which is preliminary data.</text>
</comment>
<evidence type="ECO:0000313" key="2">
    <source>
        <dbReference type="Proteomes" id="UP000823775"/>
    </source>
</evidence>
<organism evidence="1 2">
    <name type="scientific">Datura stramonium</name>
    <name type="common">Jimsonweed</name>
    <name type="synonym">Common thornapple</name>
    <dbReference type="NCBI Taxonomy" id="4076"/>
    <lineage>
        <taxon>Eukaryota</taxon>
        <taxon>Viridiplantae</taxon>
        <taxon>Streptophyta</taxon>
        <taxon>Embryophyta</taxon>
        <taxon>Tracheophyta</taxon>
        <taxon>Spermatophyta</taxon>
        <taxon>Magnoliopsida</taxon>
        <taxon>eudicotyledons</taxon>
        <taxon>Gunneridae</taxon>
        <taxon>Pentapetalae</taxon>
        <taxon>asterids</taxon>
        <taxon>lamiids</taxon>
        <taxon>Solanales</taxon>
        <taxon>Solanaceae</taxon>
        <taxon>Solanoideae</taxon>
        <taxon>Datureae</taxon>
        <taxon>Datura</taxon>
    </lineage>
</organism>
<feature type="non-terminal residue" evidence="1">
    <location>
        <position position="68"/>
    </location>
</feature>
<dbReference type="Proteomes" id="UP000823775">
    <property type="component" value="Unassembled WGS sequence"/>
</dbReference>